<evidence type="ECO:0000259" key="8">
    <source>
        <dbReference type="Pfam" id="PF13480"/>
    </source>
</evidence>
<evidence type="ECO:0000313" key="9">
    <source>
        <dbReference type="EMBL" id="THJ66676.1"/>
    </source>
</evidence>
<dbReference type="AlphaFoldDB" id="A0A4S5E568"/>
<dbReference type="GO" id="GO:0009252">
    <property type="term" value="P:peptidoglycan biosynthetic process"/>
    <property type="evidence" value="ECO:0007669"/>
    <property type="project" value="UniProtKB-KW"/>
</dbReference>
<evidence type="ECO:0000256" key="4">
    <source>
        <dbReference type="ARBA" id="ARBA00022984"/>
    </source>
</evidence>
<dbReference type="GO" id="GO:0016755">
    <property type="term" value="F:aminoacyltransferase activity"/>
    <property type="evidence" value="ECO:0007669"/>
    <property type="project" value="InterPro"/>
</dbReference>
<gene>
    <name evidence="9" type="ORF">E8P82_06915</name>
</gene>
<dbReference type="Pfam" id="PF13480">
    <property type="entry name" value="Acetyltransf_6"/>
    <property type="match status" value="1"/>
</dbReference>
<dbReference type="Proteomes" id="UP000305233">
    <property type="component" value="Unassembled WGS sequence"/>
</dbReference>
<dbReference type="OrthoDB" id="9793335at2"/>
<accession>A0A4S5E568</accession>
<comment type="caution">
    <text evidence="9">The sequence shown here is derived from an EMBL/GenBank/DDBJ whole genome shotgun (WGS) entry which is preliminary data.</text>
</comment>
<keyword evidence="6" id="KW-0961">Cell wall biogenesis/degradation</keyword>
<dbReference type="GO" id="GO:0008360">
    <property type="term" value="P:regulation of cell shape"/>
    <property type="evidence" value="ECO:0007669"/>
    <property type="project" value="UniProtKB-KW"/>
</dbReference>
<feature type="region of interest" description="Disordered" evidence="7">
    <location>
        <begin position="1"/>
        <end position="37"/>
    </location>
</feature>
<keyword evidence="2 9" id="KW-0808">Transferase</keyword>
<feature type="compositionally biased region" description="Low complexity" evidence="7">
    <location>
        <begin position="25"/>
        <end position="34"/>
    </location>
</feature>
<evidence type="ECO:0000256" key="2">
    <source>
        <dbReference type="ARBA" id="ARBA00022679"/>
    </source>
</evidence>
<dbReference type="PANTHER" id="PTHR36174">
    <property type="entry name" value="LIPID II:GLYCINE GLYCYLTRANSFERASE"/>
    <property type="match status" value="1"/>
</dbReference>
<comment type="similarity">
    <text evidence="1">Belongs to the FemABX family.</text>
</comment>
<protein>
    <submittedName>
        <fullName evidence="9">Peptidoglycan bridge formation glycyltransferase FemA/FemB family protein</fullName>
    </submittedName>
</protein>
<feature type="domain" description="BioF2-like acetyltransferase" evidence="8">
    <location>
        <begin position="211"/>
        <end position="340"/>
    </location>
</feature>
<evidence type="ECO:0000256" key="3">
    <source>
        <dbReference type="ARBA" id="ARBA00022960"/>
    </source>
</evidence>
<keyword evidence="4" id="KW-0573">Peptidoglycan synthesis</keyword>
<keyword evidence="3" id="KW-0133">Cell shape</keyword>
<dbReference type="SUPFAM" id="SSF55729">
    <property type="entry name" value="Acyl-CoA N-acyltransferases (Nat)"/>
    <property type="match status" value="2"/>
</dbReference>
<organism evidence="9 10">
    <name type="scientific">Arthrobacter echini</name>
    <dbReference type="NCBI Taxonomy" id="1529066"/>
    <lineage>
        <taxon>Bacteria</taxon>
        <taxon>Bacillati</taxon>
        <taxon>Actinomycetota</taxon>
        <taxon>Actinomycetes</taxon>
        <taxon>Micrococcales</taxon>
        <taxon>Micrococcaceae</taxon>
        <taxon>Arthrobacter</taxon>
    </lineage>
</organism>
<dbReference type="InterPro" id="IPR003447">
    <property type="entry name" value="FEMABX"/>
</dbReference>
<keyword evidence="5" id="KW-0012">Acyltransferase</keyword>
<evidence type="ECO:0000256" key="1">
    <source>
        <dbReference type="ARBA" id="ARBA00009943"/>
    </source>
</evidence>
<dbReference type="InterPro" id="IPR050644">
    <property type="entry name" value="PG_Glycine_Bridge_Synth"/>
</dbReference>
<dbReference type="PANTHER" id="PTHR36174:SF1">
    <property type="entry name" value="LIPID II:GLYCINE GLYCYLTRANSFERASE"/>
    <property type="match status" value="1"/>
</dbReference>
<evidence type="ECO:0000313" key="10">
    <source>
        <dbReference type="Proteomes" id="UP000305233"/>
    </source>
</evidence>
<dbReference type="PROSITE" id="PS51191">
    <property type="entry name" value="FEMABX"/>
    <property type="match status" value="1"/>
</dbReference>
<evidence type="ECO:0000256" key="7">
    <source>
        <dbReference type="SAM" id="MobiDB-lite"/>
    </source>
</evidence>
<proteinExistence type="inferred from homology"/>
<reference evidence="9 10" key="1">
    <citation type="submission" date="2019-04" db="EMBL/GenBank/DDBJ databases">
        <authorList>
            <person name="Liu Q."/>
            <person name="Xin Y.-H."/>
        </authorList>
    </citation>
    <scope>NUCLEOTIDE SEQUENCE [LARGE SCALE GENOMIC DNA]</scope>
    <source>
        <strain evidence="9 10">AM23</strain>
    </source>
</reference>
<dbReference type="EMBL" id="SSWH01000005">
    <property type="protein sequence ID" value="THJ66676.1"/>
    <property type="molecule type" value="Genomic_DNA"/>
</dbReference>
<keyword evidence="10" id="KW-1185">Reference proteome</keyword>
<dbReference type="GO" id="GO:0071555">
    <property type="term" value="P:cell wall organization"/>
    <property type="evidence" value="ECO:0007669"/>
    <property type="project" value="UniProtKB-KW"/>
</dbReference>
<name>A0A4S5E568_9MICC</name>
<dbReference type="InterPro" id="IPR016181">
    <property type="entry name" value="Acyl_CoA_acyltransferase"/>
</dbReference>
<evidence type="ECO:0000256" key="5">
    <source>
        <dbReference type="ARBA" id="ARBA00023315"/>
    </source>
</evidence>
<dbReference type="InterPro" id="IPR038740">
    <property type="entry name" value="BioF2-like_GNAT_dom"/>
</dbReference>
<sequence>MPESTTQPVDWHRPSNRGFPAAPGSSMSQSVRSSQPTRTRFFAQLPSPVPQRRRFGPPAWWSIMRLRSATPEEVARWDTLVLGNPGGGDLLQSTFFAEQKRANGWVPRFMVYDGEPRIHALFLVKKVYGLGQLWYCPKGPGVDDAGILDAIADANADYARDHREVFLFKLEPEVPAGSPLPSSFIAVQPVQPNVHTIIVDLAPDEEEIFASFRQRGRRSVRKAEKQGITVEGRPATAETMELMYDLYRETAERGGFYLRDLDYYRHFWSSAAERGFGSFHFALRDDEPVAGIFVTRFGTKGLYKDGASSQAIGNTGAPYLLQWEVMKHLKSVGVTSYDLHTTPPPEAMEDKDHPSYGLGQFKSGFSNEIVSFVGTVDQPVRKLPYYLWERIGERVALSLSYRLRHRLFF</sequence>
<dbReference type="Gene3D" id="3.40.630.30">
    <property type="match status" value="2"/>
</dbReference>
<evidence type="ECO:0000256" key="6">
    <source>
        <dbReference type="ARBA" id="ARBA00023316"/>
    </source>
</evidence>